<dbReference type="Proteomes" id="UP000286246">
    <property type="component" value="Unassembled WGS sequence"/>
</dbReference>
<dbReference type="OrthoDB" id="711376at2"/>
<evidence type="ECO:0000313" key="1">
    <source>
        <dbReference type="EMBL" id="RKE47156.1"/>
    </source>
</evidence>
<dbReference type="EMBL" id="RAPY01000004">
    <property type="protein sequence ID" value="RKE47156.1"/>
    <property type="molecule type" value="Genomic_DNA"/>
</dbReference>
<accession>A0A420ARR0</accession>
<sequence>MEQVTFTPTGIALKQHELYGLDDALLLEQVTHLRNDIVGWSQQNFILDDRQLDWLVQQDGSFRGQFAKQIADGLIGRFDFNIMFIGPPQSWKSKRIAARENLPVKAIDIRVEYIP</sequence>
<proteinExistence type="predicted"/>
<comment type="caution">
    <text evidence="1">The sequence shown here is derived from an EMBL/GenBank/DDBJ whole genome shotgun (WGS) entry which is preliminary data.</text>
</comment>
<gene>
    <name evidence="1" type="ORF">DFQ12_4318</name>
</gene>
<protein>
    <submittedName>
        <fullName evidence="1">Uncharacterized protein</fullName>
    </submittedName>
</protein>
<dbReference type="RefSeq" id="WP_120260971.1">
    <property type="nucleotide sequence ID" value="NZ_RAPY01000004.1"/>
</dbReference>
<evidence type="ECO:0000313" key="2">
    <source>
        <dbReference type="Proteomes" id="UP000286246"/>
    </source>
</evidence>
<dbReference type="AlphaFoldDB" id="A0A420ARR0"/>
<organism evidence="1 2">
    <name type="scientific">Sphingobacterium detergens</name>
    <dbReference type="NCBI Taxonomy" id="1145106"/>
    <lineage>
        <taxon>Bacteria</taxon>
        <taxon>Pseudomonadati</taxon>
        <taxon>Bacteroidota</taxon>
        <taxon>Sphingobacteriia</taxon>
        <taxon>Sphingobacteriales</taxon>
        <taxon>Sphingobacteriaceae</taxon>
        <taxon>Sphingobacterium</taxon>
    </lineage>
</organism>
<reference evidence="1 2" key="1">
    <citation type="submission" date="2018-09" db="EMBL/GenBank/DDBJ databases">
        <title>Genomic Encyclopedia of Type Strains, Phase III (KMG-III): the genomes of soil and plant-associated and newly described type strains.</title>
        <authorList>
            <person name="Whitman W."/>
        </authorList>
    </citation>
    <scope>NUCLEOTIDE SEQUENCE [LARGE SCALE GENOMIC DNA]</scope>
    <source>
        <strain evidence="1 2">CECT 7938</strain>
    </source>
</reference>
<keyword evidence="2" id="KW-1185">Reference proteome</keyword>
<name>A0A420ARR0_SPHD1</name>